<dbReference type="SUPFAM" id="SSF160214">
    <property type="entry name" value="FlaG-like"/>
    <property type="match status" value="1"/>
</dbReference>
<evidence type="ECO:0000313" key="2">
    <source>
        <dbReference type="Proteomes" id="UP000483432"/>
    </source>
</evidence>
<evidence type="ECO:0000313" key="1">
    <source>
        <dbReference type="EMBL" id="NDP48258.1"/>
    </source>
</evidence>
<gene>
    <name evidence="1" type="ORF">GZ085_07675</name>
</gene>
<dbReference type="Proteomes" id="UP000483432">
    <property type="component" value="Unassembled WGS sequence"/>
</dbReference>
<sequence>MIMSIGKVDSVELAAIRQAPPSAPVTPAQRATLDNPVFAPAQPVTQEAVATAVQSANAYVQSISTSNRPSSIQFSLDQDSGRTIVKMVDTQTEEVLRQFPSEEMLAISKSIDRMQGLLINREA</sequence>
<dbReference type="Pfam" id="PF03646">
    <property type="entry name" value="FlaG"/>
    <property type="match status" value="1"/>
</dbReference>
<dbReference type="Gene3D" id="3.30.160.170">
    <property type="entry name" value="FlaG-like"/>
    <property type="match status" value="1"/>
</dbReference>
<keyword evidence="1" id="KW-0969">Cilium</keyword>
<dbReference type="PANTHER" id="PTHR37166:SF1">
    <property type="entry name" value="PROTEIN FLAG"/>
    <property type="match status" value="1"/>
</dbReference>
<keyword evidence="1" id="KW-0966">Cell projection</keyword>
<protein>
    <submittedName>
        <fullName evidence="1">Flagellar protein FlaG</fullName>
    </submittedName>
</protein>
<comment type="caution">
    <text evidence="1">The sequence shown here is derived from an EMBL/GenBank/DDBJ whole genome shotgun (WGS) entry which is preliminary data.</text>
</comment>
<organism evidence="1 2">
    <name type="scientific">Sulfuriferula multivorans</name>
    <dbReference type="NCBI Taxonomy" id="1559896"/>
    <lineage>
        <taxon>Bacteria</taxon>
        <taxon>Pseudomonadati</taxon>
        <taxon>Pseudomonadota</taxon>
        <taxon>Betaproteobacteria</taxon>
        <taxon>Nitrosomonadales</taxon>
        <taxon>Sulfuricellaceae</taxon>
        <taxon>Sulfuriferula</taxon>
    </lineage>
</organism>
<accession>A0A7C9JX17</accession>
<reference evidence="1 2" key="1">
    <citation type="submission" date="2019-09" db="EMBL/GenBank/DDBJ databases">
        <title>H2 Metabolism Revealed by Metagenomic Analysis in Subglacial Sediment of East Antarctica.</title>
        <authorList>
            <person name="Yang Z."/>
            <person name="Zhang Y."/>
            <person name="Lv Y."/>
            <person name="Yan W."/>
            <person name="Xiao X."/>
            <person name="Sun B."/>
            <person name="Ma H."/>
        </authorList>
    </citation>
    <scope>NUCLEOTIDE SEQUENCE [LARGE SCALE GENOMIC DNA]</scope>
    <source>
        <strain evidence="1">Bin2_2</strain>
    </source>
</reference>
<dbReference type="InterPro" id="IPR035924">
    <property type="entry name" value="FlaG-like_sf"/>
</dbReference>
<dbReference type="PANTHER" id="PTHR37166">
    <property type="entry name" value="PROTEIN FLAG"/>
    <property type="match status" value="1"/>
</dbReference>
<name>A0A7C9JX17_9PROT</name>
<dbReference type="EMBL" id="JAAFGW010000097">
    <property type="protein sequence ID" value="NDP48258.1"/>
    <property type="molecule type" value="Genomic_DNA"/>
</dbReference>
<keyword evidence="1" id="KW-0282">Flagellum</keyword>
<dbReference type="AlphaFoldDB" id="A0A7C9JX17"/>
<dbReference type="InterPro" id="IPR005186">
    <property type="entry name" value="FlaG"/>
</dbReference>
<proteinExistence type="predicted"/>